<evidence type="ECO:0000256" key="1">
    <source>
        <dbReference type="ARBA" id="ARBA00022614"/>
    </source>
</evidence>
<evidence type="ECO:0000256" key="2">
    <source>
        <dbReference type="ARBA" id="ARBA00022737"/>
    </source>
</evidence>
<comment type="caution">
    <text evidence="3">The sequence shown here is derived from an EMBL/GenBank/DDBJ whole genome shotgun (WGS) entry which is preliminary data.</text>
</comment>
<dbReference type="GO" id="GO:0014069">
    <property type="term" value="C:postsynaptic density"/>
    <property type="evidence" value="ECO:0007669"/>
    <property type="project" value="TreeGrafter"/>
</dbReference>
<keyword evidence="4" id="KW-1185">Reference proteome</keyword>
<evidence type="ECO:0000313" key="4">
    <source>
        <dbReference type="Proteomes" id="UP000824782"/>
    </source>
</evidence>
<keyword evidence="2" id="KW-0677">Repeat</keyword>
<dbReference type="EMBL" id="WNYA01038530">
    <property type="protein sequence ID" value="KAG8536770.1"/>
    <property type="molecule type" value="Genomic_DNA"/>
</dbReference>
<dbReference type="AlphaFoldDB" id="A0AAV6YM79"/>
<keyword evidence="1" id="KW-0433">Leucine-rich repeat</keyword>
<dbReference type="PANTHER" id="PTHR23119">
    <property type="entry name" value="DISCS LARGE"/>
    <property type="match status" value="1"/>
</dbReference>
<dbReference type="GO" id="GO:0005912">
    <property type="term" value="C:adherens junction"/>
    <property type="evidence" value="ECO:0007669"/>
    <property type="project" value="TreeGrafter"/>
</dbReference>
<proteinExistence type="predicted"/>
<dbReference type="GO" id="GO:0098968">
    <property type="term" value="P:neurotransmitter receptor transport postsynaptic membrane to endosome"/>
    <property type="evidence" value="ECO:0007669"/>
    <property type="project" value="TreeGrafter"/>
</dbReference>
<dbReference type="SMART" id="SM00369">
    <property type="entry name" value="LRR_TYP"/>
    <property type="match status" value="3"/>
</dbReference>
<dbReference type="GO" id="GO:0045211">
    <property type="term" value="C:postsynaptic membrane"/>
    <property type="evidence" value="ECO:0007669"/>
    <property type="project" value="TreeGrafter"/>
</dbReference>
<reference evidence="3" key="1">
    <citation type="thesis" date="2020" institute="ProQuest LLC" country="789 East Eisenhower Parkway, Ann Arbor, MI, USA">
        <title>Comparative Genomics and Chromosome Evolution.</title>
        <authorList>
            <person name="Mudd A.B."/>
        </authorList>
    </citation>
    <scope>NUCLEOTIDE SEQUENCE</scope>
    <source>
        <strain evidence="3">237g6f4</strain>
        <tissue evidence="3">Blood</tissue>
    </source>
</reference>
<dbReference type="InterPro" id="IPR032675">
    <property type="entry name" value="LRR_dom_sf"/>
</dbReference>
<accession>A0AAV6YM79</accession>
<dbReference type="GO" id="GO:0043113">
    <property type="term" value="P:receptor clustering"/>
    <property type="evidence" value="ECO:0007669"/>
    <property type="project" value="TreeGrafter"/>
</dbReference>
<evidence type="ECO:0000313" key="3">
    <source>
        <dbReference type="EMBL" id="KAG8536770.1"/>
    </source>
</evidence>
<organism evidence="3 4">
    <name type="scientific">Engystomops pustulosus</name>
    <name type="common">Tungara frog</name>
    <name type="synonym">Physalaemus pustulosus</name>
    <dbReference type="NCBI Taxonomy" id="76066"/>
    <lineage>
        <taxon>Eukaryota</taxon>
        <taxon>Metazoa</taxon>
        <taxon>Chordata</taxon>
        <taxon>Craniata</taxon>
        <taxon>Vertebrata</taxon>
        <taxon>Euteleostomi</taxon>
        <taxon>Amphibia</taxon>
        <taxon>Batrachia</taxon>
        <taxon>Anura</taxon>
        <taxon>Neobatrachia</taxon>
        <taxon>Hyloidea</taxon>
        <taxon>Leptodactylidae</taxon>
        <taxon>Leiuperinae</taxon>
        <taxon>Engystomops</taxon>
    </lineage>
</organism>
<dbReference type="GO" id="GO:0016323">
    <property type="term" value="C:basolateral plasma membrane"/>
    <property type="evidence" value="ECO:0007669"/>
    <property type="project" value="TreeGrafter"/>
</dbReference>
<dbReference type="Pfam" id="PF00560">
    <property type="entry name" value="LRR_1"/>
    <property type="match status" value="1"/>
</dbReference>
<protein>
    <submittedName>
        <fullName evidence="3">Uncharacterized protein</fullName>
    </submittedName>
</protein>
<dbReference type="InterPro" id="IPR050614">
    <property type="entry name" value="Synaptic_Scaffolding_LAP-MAGUK"/>
</dbReference>
<dbReference type="InterPro" id="IPR001611">
    <property type="entry name" value="Leu-rich_rpt"/>
</dbReference>
<dbReference type="SUPFAM" id="SSF52075">
    <property type="entry name" value="Outer arm dynein light chain 1"/>
    <property type="match status" value="1"/>
</dbReference>
<name>A0AAV6YM79_ENGPU</name>
<dbReference type="GO" id="GO:0098887">
    <property type="term" value="P:neurotransmitter receptor transport, endosome to postsynaptic membrane"/>
    <property type="evidence" value="ECO:0007669"/>
    <property type="project" value="TreeGrafter"/>
</dbReference>
<dbReference type="Pfam" id="PF13855">
    <property type="entry name" value="LRR_8"/>
    <property type="match status" value="1"/>
</dbReference>
<dbReference type="Proteomes" id="UP000824782">
    <property type="component" value="Unassembled WGS sequence"/>
</dbReference>
<dbReference type="Gene3D" id="3.80.10.10">
    <property type="entry name" value="Ribonuclease Inhibitor"/>
    <property type="match status" value="1"/>
</dbReference>
<dbReference type="GO" id="GO:0045197">
    <property type="term" value="P:establishment or maintenance of epithelial cell apical/basal polarity"/>
    <property type="evidence" value="ECO:0007669"/>
    <property type="project" value="TreeGrafter"/>
</dbReference>
<dbReference type="GO" id="GO:0019901">
    <property type="term" value="F:protein kinase binding"/>
    <property type="evidence" value="ECO:0007669"/>
    <property type="project" value="TreeGrafter"/>
</dbReference>
<sequence length="128" mass="14346">MSKLTQLERLDLGNNEFSELPEGVEQIQNLKELWIDNNSLQTMSGSIGKLKQLIYLDMSKNRIESIDMEVSGCESLEDLLLSSNLLQHLPDSLGKGCACAHNGGHLLRARIAFFHSVTRIFPICDDFP</sequence>
<gene>
    <name evidence="3" type="ORF">GDO81_025710</name>
</gene>
<dbReference type="PANTHER" id="PTHR23119:SF48">
    <property type="entry name" value="LEUCINE-RICH REPEAT-CONTAINING PROTEIN 7"/>
    <property type="match status" value="1"/>
</dbReference>
<dbReference type="GO" id="GO:0098609">
    <property type="term" value="P:cell-cell adhesion"/>
    <property type="evidence" value="ECO:0007669"/>
    <property type="project" value="TreeGrafter"/>
</dbReference>
<dbReference type="InterPro" id="IPR003591">
    <property type="entry name" value="Leu-rich_rpt_typical-subtyp"/>
</dbReference>